<dbReference type="Pfam" id="PF09587">
    <property type="entry name" value="PGA_cap"/>
    <property type="match status" value="1"/>
</dbReference>
<dbReference type="InterPro" id="IPR019079">
    <property type="entry name" value="Capsule_synth_CapA"/>
</dbReference>
<proteinExistence type="inferred from homology"/>
<keyword evidence="4" id="KW-1185">Reference proteome</keyword>
<dbReference type="PANTHER" id="PTHR33393">
    <property type="entry name" value="POLYGLUTAMINE SYNTHESIS ACCESSORY PROTEIN RV0574C-RELATED"/>
    <property type="match status" value="1"/>
</dbReference>
<name>A0A4R3KAM9_9FIRM</name>
<organism evidence="3 4">
    <name type="scientific">Pectinatus cerevisiiphilus</name>
    <dbReference type="NCBI Taxonomy" id="86956"/>
    <lineage>
        <taxon>Bacteria</taxon>
        <taxon>Bacillati</taxon>
        <taxon>Bacillota</taxon>
        <taxon>Negativicutes</taxon>
        <taxon>Selenomonadales</taxon>
        <taxon>Selenomonadaceae</taxon>
        <taxon>Pectinatus</taxon>
    </lineage>
</organism>
<dbReference type="AlphaFoldDB" id="A0A4R3KAM9"/>
<dbReference type="Proteomes" id="UP000295188">
    <property type="component" value="Unassembled WGS sequence"/>
</dbReference>
<sequence>MSQISIAAVGDSFITQHLPCDEKFNALQEYFLQHDARFTNFEVLLHDFEVYPAPVSGGTWAAARPAVLEDIKKLGFNIIAWANNHNIDWNLGGLLTTLHHLEDSGLVHAGVGRNLAEAGQPRYLDTPNGRLALISVTSTISPWGMSSAQRPDVLGRPGANVLRYQAEHRVLPKQLKTLKEILEQTDINANRRLNEMEGFAKPVADGYFINDICIKSADTPGTITKMNPKDAERITASISEAKRQADVVIVSHHTHERKGLNKQLPADFARDFARMCIDSGAHAYIGHGPHIWRGIEIYNKKPIFYSLGDFIFQNDSVERQPSEFYDLYNLNSNNNVADGLDCRSAHDTRGLAVDRRVFESAAVSFCVKNGSIDKIELRPLSLGFENGRARRGRPEFADETNGKRILSEIAALSANYGTKIDISHNLGTIIV</sequence>
<dbReference type="CDD" id="cd07381">
    <property type="entry name" value="MPP_CapA"/>
    <property type="match status" value="1"/>
</dbReference>
<evidence type="ECO:0000259" key="2">
    <source>
        <dbReference type="SMART" id="SM00854"/>
    </source>
</evidence>
<dbReference type="InterPro" id="IPR029052">
    <property type="entry name" value="Metallo-depent_PP-like"/>
</dbReference>
<dbReference type="OrthoDB" id="9810906at2"/>
<protein>
    <submittedName>
        <fullName evidence="3">Poly-gamma-glutamate synthesis protein (Capsule biosynthesis protein)</fullName>
    </submittedName>
</protein>
<gene>
    <name evidence="3" type="ORF">EDC37_105110</name>
</gene>
<dbReference type="PANTHER" id="PTHR33393:SF13">
    <property type="entry name" value="PGA BIOSYNTHESIS PROTEIN CAPA"/>
    <property type="match status" value="1"/>
</dbReference>
<dbReference type="InterPro" id="IPR052169">
    <property type="entry name" value="CW_Biosynth-Accessory"/>
</dbReference>
<dbReference type="EMBL" id="SMAA01000005">
    <property type="protein sequence ID" value="TCS80040.1"/>
    <property type="molecule type" value="Genomic_DNA"/>
</dbReference>
<comment type="similarity">
    <text evidence="1">Belongs to the CapA family.</text>
</comment>
<evidence type="ECO:0000256" key="1">
    <source>
        <dbReference type="ARBA" id="ARBA00005662"/>
    </source>
</evidence>
<evidence type="ECO:0000313" key="3">
    <source>
        <dbReference type="EMBL" id="TCS80040.1"/>
    </source>
</evidence>
<comment type="caution">
    <text evidence="3">The sequence shown here is derived from an EMBL/GenBank/DDBJ whole genome shotgun (WGS) entry which is preliminary data.</text>
</comment>
<accession>A0A4R3KAM9</accession>
<dbReference type="SUPFAM" id="SSF56300">
    <property type="entry name" value="Metallo-dependent phosphatases"/>
    <property type="match status" value="1"/>
</dbReference>
<reference evidence="3 4" key="1">
    <citation type="submission" date="2019-03" db="EMBL/GenBank/DDBJ databases">
        <title>Genomic Encyclopedia of Type Strains, Phase IV (KMG-IV): sequencing the most valuable type-strain genomes for metagenomic binning, comparative biology and taxonomic classification.</title>
        <authorList>
            <person name="Goeker M."/>
        </authorList>
    </citation>
    <scope>NUCLEOTIDE SEQUENCE [LARGE SCALE GENOMIC DNA]</scope>
    <source>
        <strain evidence="3 4">DSM 20467</strain>
    </source>
</reference>
<feature type="domain" description="Capsule synthesis protein CapA" evidence="2">
    <location>
        <begin position="5"/>
        <end position="314"/>
    </location>
</feature>
<evidence type="ECO:0000313" key="4">
    <source>
        <dbReference type="Proteomes" id="UP000295188"/>
    </source>
</evidence>
<dbReference type="RefSeq" id="WP_132548382.1">
    <property type="nucleotide sequence ID" value="NZ_SMAA01000005.1"/>
</dbReference>
<dbReference type="SMART" id="SM00854">
    <property type="entry name" value="PGA_cap"/>
    <property type="match status" value="1"/>
</dbReference>